<evidence type="ECO:0000313" key="2">
    <source>
        <dbReference type="Proteomes" id="UP001157502"/>
    </source>
</evidence>
<reference evidence="1" key="1">
    <citation type="submission" date="2021-05" db="EMBL/GenBank/DDBJ databases">
        <authorList>
            <person name="Pan Q."/>
            <person name="Jouanno E."/>
            <person name="Zahm M."/>
            <person name="Klopp C."/>
            <person name="Cabau C."/>
            <person name="Louis A."/>
            <person name="Berthelot C."/>
            <person name="Parey E."/>
            <person name="Roest Crollius H."/>
            <person name="Montfort J."/>
            <person name="Robinson-Rechavi M."/>
            <person name="Bouchez O."/>
            <person name="Lampietro C."/>
            <person name="Lopez Roques C."/>
            <person name="Donnadieu C."/>
            <person name="Postlethwait J."/>
            <person name="Bobe J."/>
            <person name="Dillon D."/>
            <person name="Chandos A."/>
            <person name="von Hippel F."/>
            <person name="Guiguen Y."/>
        </authorList>
    </citation>
    <scope>NUCLEOTIDE SEQUENCE</scope>
    <source>
        <strain evidence="1">YG-Jan2019</strain>
    </source>
</reference>
<feature type="non-terminal residue" evidence="1">
    <location>
        <position position="1"/>
    </location>
</feature>
<name>A0ACC2GKR7_DALPE</name>
<sequence>SGLDRKRETRRRTCVAGCRPTILGKNGNENGKKSMCKRGLYAKRLDKKVRGQRTLQLFKVKRRRVPFGPISTIIFSPTL</sequence>
<dbReference type="Proteomes" id="UP001157502">
    <property type="component" value="Chromosome 12"/>
</dbReference>
<proteinExistence type="predicted"/>
<keyword evidence="2" id="KW-1185">Reference proteome</keyword>
<gene>
    <name evidence="1" type="ORF">DPEC_G00156340</name>
</gene>
<organism evidence="1 2">
    <name type="scientific">Dallia pectoralis</name>
    <name type="common">Alaska blackfish</name>
    <dbReference type="NCBI Taxonomy" id="75939"/>
    <lineage>
        <taxon>Eukaryota</taxon>
        <taxon>Metazoa</taxon>
        <taxon>Chordata</taxon>
        <taxon>Craniata</taxon>
        <taxon>Vertebrata</taxon>
        <taxon>Euteleostomi</taxon>
        <taxon>Actinopterygii</taxon>
        <taxon>Neopterygii</taxon>
        <taxon>Teleostei</taxon>
        <taxon>Protacanthopterygii</taxon>
        <taxon>Esociformes</taxon>
        <taxon>Umbridae</taxon>
        <taxon>Dallia</taxon>
    </lineage>
</organism>
<accession>A0ACC2GKR7</accession>
<dbReference type="EMBL" id="CM055739">
    <property type="protein sequence ID" value="KAJ8004202.1"/>
    <property type="molecule type" value="Genomic_DNA"/>
</dbReference>
<comment type="caution">
    <text evidence="1">The sequence shown here is derived from an EMBL/GenBank/DDBJ whole genome shotgun (WGS) entry which is preliminary data.</text>
</comment>
<evidence type="ECO:0000313" key="1">
    <source>
        <dbReference type="EMBL" id="KAJ8004202.1"/>
    </source>
</evidence>
<protein>
    <submittedName>
        <fullName evidence="1">Uncharacterized protein</fullName>
    </submittedName>
</protein>